<proteinExistence type="predicted"/>
<sequence length="110" mass="12075">TESINMVIDDSTIDKATYVEADVAASDQQLDVSEDDKDPEANSEVSNSESENVPSNKCPSVRVQKNQPKELIIGNPDQGITTRRSNDLISNSCFVSKFEPKNVKEALTDE</sequence>
<name>A0A392S8G7_9FABA</name>
<dbReference type="Proteomes" id="UP000265520">
    <property type="component" value="Unassembled WGS sequence"/>
</dbReference>
<accession>A0A392S8G7</accession>
<evidence type="ECO:0000313" key="3">
    <source>
        <dbReference type="Proteomes" id="UP000265520"/>
    </source>
</evidence>
<feature type="non-terminal residue" evidence="2">
    <location>
        <position position="110"/>
    </location>
</feature>
<dbReference type="AlphaFoldDB" id="A0A392S8G7"/>
<feature type="non-terminal residue" evidence="2">
    <location>
        <position position="1"/>
    </location>
</feature>
<feature type="region of interest" description="Disordered" evidence="1">
    <location>
        <begin position="24"/>
        <end position="84"/>
    </location>
</feature>
<protein>
    <submittedName>
        <fullName evidence="2">Gag-pol polyprotein</fullName>
    </submittedName>
</protein>
<feature type="compositionally biased region" description="Low complexity" evidence="1">
    <location>
        <begin position="42"/>
        <end position="56"/>
    </location>
</feature>
<evidence type="ECO:0000313" key="2">
    <source>
        <dbReference type="EMBL" id="MCI44474.1"/>
    </source>
</evidence>
<comment type="caution">
    <text evidence="2">The sequence shown here is derived from an EMBL/GenBank/DDBJ whole genome shotgun (WGS) entry which is preliminary data.</text>
</comment>
<reference evidence="2 3" key="1">
    <citation type="journal article" date="2018" name="Front. Plant Sci.">
        <title>Red Clover (Trifolium pratense) and Zigzag Clover (T. medium) - A Picture of Genomic Similarities and Differences.</title>
        <authorList>
            <person name="Dluhosova J."/>
            <person name="Istvanek J."/>
            <person name="Nedelnik J."/>
            <person name="Repkova J."/>
        </authorList>
    </citation>
    <scope>NUCLEOTIDE SEQUENCE [LARGE SCALE GENOMIC DNA]</scope>
    <source>
        <strain evidence="3">cv. 10/8</strain>
        <tissue evidence="2">Leaf</tissue>
    </source>
</reference>
<dbReference type="EMBL" id="LXQA010331137">
    <property type="protein sequence ID" value="MCI44474.1"/>
    <property type="molecule type" value="Genomic_DNA"/>
</dbReference>
<organism evidence="2 3">
    <name type="scientific">Trifolium medium</name>
    <dbReference type="NCBI Taxonomy" id="97028"/>
    <lineage>
        <taxon>Eukaryota</taxon>
        <taxon>Viridiplantae</taxon>
        <taxon>Streptophyta</taxon>
        <taxon>Embryophyta</taxon>
        <taxon>Tracheophyta</taxon>
        <taxon>Spermatophyta</taxon>
        <taxon>Magnoliopsida</taxon>
        <taxon>eudicotyledons</taxon>
        <taxon>Gunneridae</taxon>
        <taxon>Pentapetalae</taxon>
        <taxon>rosids</taxon>
        <taxon>fabids</taxon>
        <taxon>Fabales</taxon>
        <taxon>Fabaceae</taxon>
        <taxon>Papilionoideae</taxon>
        <taxon>50 kb inversion clade</taxon>
        <taxon>NPAAA clade</taxon>
        <taxon>Hologalegina</taxon>
        <taxon>IRL clade</taxon>
        <taxon>Trifolieae</taxon>
        <taxon>Trifolium</taxon>
    </lineage>
</organism>
<keyword evidence="3" id="KW-1185">Reference proteome</keyword>
<evidence type="ECO:0000256" key="1">
    <source>
        <dbReference type="SAM" id="MobiDB-lite"/>
    </source>
</evidence>